<organism evidence="3 4">
    <name type="scientific">Microthlaspi erraticum</name>
    <dbReference type="NCBI Taxonomy" id="1685480"/>
    <lineage>
        <taxon>Eukaryota</taxon>
        <taxon>Viridiplantae</taxon>
        <taxon>Streptophyta</taxon>
        <taxon>Embryophyta</taxon>
        <taxon>Tracheophyta</taxon>
        <taxon>Spermatophyta</taxon>
        <taxon>Magnoliopsida</taxon>
        <taxon>eudicotyledons</taxon>
        <taxon>Gunneridae</taxon>
        <taxon>Pentapetalae</taxon>
        <taxon>rosids</taxon>
        <taxon>malvids</taxon>
        <taxon>Brassicales</taxon>
        <taxon>Brassicaceae</taxon>
        <taxon>Coluteocarpeae</taxon>
        <taxon>Microthlaspi</taxon>
    </lineage>
</organism>
<name>A0A6D2KEJ1_9BRAS</name>
<gene>
    <name evidence="3" type="ORF">MERR_LOCUS33774</name>
</gene>
<accession>A0A6D2KEJ1</accession>
<dbReference type="SUPFAM" id="SSF81383">
    <property type="entry name" value="F-box domain"/>
    <property type="match status" value="1"/>
</dbReference>
<dbReference type="AlphaFoldDB" id="A0A6D2KEJ1"/>
<feature type="domain" description="F-box protein At3g26010-like beta-propeller" evidence="2">
    <location>
        <begin position="57"/>
        <end position="415"/>
    </location>
</feature>
<dbReference type="Pfam" id="PF24750">
    <property type="entry name" value="b-prop_At3g26010-like"/>
    <property type="match status" value="1"/>
</dbReference>
<evidence type="ECO:0000313" key="3">
    <source>
        <dbReference type="EMBL" id="CAA7046539.1"/>
    </source>
</evidence>
<dbReference type="InterPro" id="IPR056592">
    <property type="entry name" value="Beta-prop_At3g26010-like"/>
</dbReference>
<evidence type="ECO:0008006" key="5">
    <source>
        <dbReference type="Google" id="ProtNLM"/>
    </source>
</evidence>
<dbReference type="OrthoDB" id="674184at2759"/>
<sequence length="425" mass="48946">MEKDKNINNDFPLAEILVRLPIRSIAKSKSVCKRWKLLIESPVFRSLFVSLHKSSSCSWSLLTNDCFLWYRIRSPVECIASYGCKRWGLPRPLSSYIWSPPVLDSKFEIESLQIRASASGLLLIQVLDNMYYVGNPVLSKWVKIRPCTTLSLENYYYANMRGLVTREENGVVLGYKVVQGYTSVQGRSLPSFQEGATRLSFQVYSSETGKWTCEHVECGCPLTWSTSGIDYPISLNGRLYWVDPGLIDGVYPGGMVVLDFYNGGAKQFHYISLPGRKMSILETYHWSTRRACSTSGGFIVYIDAIPINQDHRLKIWKLNDLLIWERSWEINLENVEFGIDSLPLAMHPFDTHILYLKSREKKCLMSIDLRTQNSTLHEDSEYQSYDERCVKENTFDDLFLFQQYVPSPWMDDVPRPPPCDHCGRP</sequence>
<dbReference type="PANTHER" id="PTHR31672">
    <property type="entry name" value="BNACNNG10540D PROTEIN"/>
    <property type="match status" value="1"/>
</dbReference>
<dbReference type="EMBL" id="CACVBM020001351">
    <property type="protein sequence ID" value="CAA7046539.1"/>
    <property type="molecule type" value="Genomic_DNA"/>
</dbReference>
<feature type="domain" description="F-box" evidence="1">
    <location>
        <begin position="13"/>
        <end position="45"/>
    </location>
</feature>
<dbReference type="InterPro" id="IPR036047">
    <property type="entry name" value="F-box-like_dom_sf"/>
</dbReference>
<proteinExistence type="predicted"/>
<evidence type="ECO:0000259" key="1">
    <source>
        <dbReference type="Pfam" id="PF00646"/>
    </source>
</evidence>
<dbReference type="InterPro" id="IPR050796">
    <property type="entry name" value="SCF_F-box_component"/>
</dbReference>
<dbReference type="Proteomes" id="UP000467841">
    <property type="component" value="Unassembled WGS sequence"/>
</dbReference>
<protein>
    <recommendedName>
        <fullName evidence="5">F-box domain-containing protein</fullName>
    </recommendedName>
</protein>
<keyword evidence="4" id="KW-1185">Reference proteome</keyword>
<comment type="caution">
    <text evidence="3">The sequence shown here is derived from an EMBL/GenBank/DDBJ whole genome shotgun (WGS) entry which is preliminary data.</text>
</comment>
<evidence type="ECO:0000259" key="2">
    <source>
        <dbReference type="Pfam" id="PF24750"/>
    </source>
</evidence>
<reference evidence="3" key="1">
    <citation type="submission" date="2020-01" db="EMBL/GenBank/DDBJ databases">
        <authorList>
            <person name="Mishra B."/>
        </authorList>
    </citation>
    <scope>NUCLEOTIDE SEQUENCE [LARGE SCALE GENOMIC DNA]</scope>
</reference>
<dbReference type="Pfam" id="PF00646">
    <property type="entry name" value="F-box"/>
    <property type="match status" value="1"/>
</dbReference>
<dbReference type="InterPro" id="IPR001810">
    <property type="entry name" value="F-box_dom"/>
</dbReference>
<evidence type="ECO:0000313" key="4">
    <source>
        <dbReference type="Proteomes" id="UP000467841"/>
    </source>
</evidence>